<dbReference type="RefSeq" id="XP_010276658.1">
    <property type="nucleotide sequence ID" value="XM_010278356.2"/>
</dbReference>
<dbReference type="InterPro" id="IPR051708">
    <property type="entry name" value="Plant_Aspart_Prot_A1"/>
</dbReference>
<feature type="chain" id="PRO_5010554974" evidence="8">
    <location>
        <begin position="25"/>
        <end position="440"/>
    </location>
</feature>
<dbReference type="FunFam" id="2.40.70.10:FF:000022">
    <property type="entry name" value="Aspartyl protease AED3"/>
    <property type="match status" value="1"/>
</dbReference>
<evidence type="ECO:0000256" key="5">
    <source>
        <dbReference type="ARBA" id="ARBA00022801"/>
    </source>
</evidence>
<dbReference type="SUPFAM" id="SSF50630">
    <property type="entry name" value="Acid proteases"/>
    <property type="match status" value="1"/>
</dbReference>
<keyword evidence="5" id="KW-0378">Hydrolase</keyword>
<dbReference type="InterPro" id="IPR032799">
    <property type="entry name" value="TAXi_C"/>
</dbReference>
<dbReference type="InterPro" id="IPR021109">
    <property type="entry name" value="Peptidase_aspartic_dom_sf"/>
</dbReference>
<dbReference type="Pfam" id="PF14543">
    <property type="entry name" value="TAXi_N"/>
    <property type="match status" value="1"/>
</dbReference>
<evidence type="ECO:0000256" key="4">
    <source>
        <dbReference type="ARBA" id="ARBA00022750"/>
    </source>
</evidence>
<dbReference type="InterPro" id="IPR032861">
    <property type="entry name" value="TAXi_N"/>
</dbReference>
<dbReference type="Gene3D" id="2.40.70.10">
    <property type="entry name" value="Acid Proteases"/>
    <property type="match status" value="2"/>
</dbReference>
<gene>
    <name evidence="11" type="primary">LOC104611341</name>
</gene>
<keyword evidence="4" id="KW-0064">Aspartyl protease</keyword>
<dbReference type="FunFam" id="2.40.70.10:FF:000040">
    <property type="entry name" value="aspartyl protease AED3"/>
    <property type="match status" value="1"/>
</dbReference>
<reference evidence="11" key="1">
    <citation type="submission" date="2025-08" db="UniProtKB">
        <authorList>
            <consortium name="RefSeq"/>
        </authorList>
    </citation>
    <scope>IDENTIFICATION</scope>
</reference>
<comment type="similarity">
    <text evidence="1">Belongs to the peptidase A1 family.</text>
</comment>
<dbReference type="Pfam" id="PF14541">
    <property type="entry name" value="TAXi_C"/>
    <property type="match status" value="1"/>
</dbReference>
<evidence type="ECO:0000259" key="9">
    <source>
        <dbReference type="PROSITE" id="PS51767"/>
    </source>
</evidence>
<evidence type="ECO:0000256" key="8">
    <source>
        <dbReference type="SAM" id="SignalP"/>
    </source>
</evidence>
<accession>A0A1U8BAB5</accession>
<keyword evidence="2" id="KW-0645">Protease</keyword>
<dbReference type="FunCoup" id="A0A1U8BAB5">
    <property type="interactions" value="441"/>
</dbReference>
<proteinExistence type="inferred from homology"/>
<organism evidence="10 11">
    <name type="scientific">Nelumbo nucifera</name>
    <name type="common">Sacred lotus</name>
    <dbReference type="NCBI Taxonomy" id="4432"/>
    <lineage>
        <taxon>Eukaryota</taxon>
        <taxon>Viridiplantae</taxon>
        <taxon>Streptophyta</taxon>
        <taxon>Embryophyta</taxon>
        <taxon>Tracheophyta</taxon>
        <taxon>Spermatophyta</taxon>
        <taxon>Magnoliopsida</taxon>
        <taxon>Proteales</taxon>
        <taxon>Nelumbonaceae</taxon>
        <taxon>Nelumbo</taxon>
    </lineage>
</organism>
<evidence type="ECO:0000313" key="10">
    <source>
        <dbReference type="Proteomes" id="UP000189703"/>
    </source>
</evidence>
<dbReference type="GO" id="GO:0006508">
    <property type="term" value="P:proteolysis"/>
    <property type="evidence" value="ECO:0007669"/>
    <property type="project" value="UniProtKB-KW"/>
</dbReference>
<keyword evidence="10" id="KW-1185">Reference proteome</keyword>
<dbReference type="OrthoDB" id="2747330at2759"/>
<dbReference type="eggNOG" id="KOG1339">
    <property type="taxonomic scope" value="Eukaryota"/>
</dbReference>
<keyword evidence="6" id="KW-1015">Disulfide bond</keyword>
<dbReference type="KEGG" id="nnu:104611341"/>
<dbReference type="GO" id="GO:0004190">
    <property type="term" value="F:aspartic-type endopeptidase activity"/>
    <property type="evidence" value="ECO:0007669"/>
    <property type="project" value="UniProtKB-KW"/>
</dbReference>
<sequence length="440" mass="47268">MRTPFLFLLSSLLLTLLSIYPSQGSDDHKCDFPDHDSTLPVMHIYSPCSPFRPPKALSWEQTVLDMAARDEARLQYLSSLVAGRSVVPIASGRQLLQTPTYIVRTKIGTPAQTLLMAMDTSSDVAWIPCTGCVGCSPNVFSTGKSTTYKAVGCQAPQCKQVPNPSCIGTLRKACSFNLTYGSSTIAGTVAQDTFKLATDLVPNYSFGCLSSVTGSSAPPQGLLGLGRGPMSLLSQTHNLYQSTFSYCLPSFKSLNFSGSLRLGPVAQPIRIKTTPLLRNPRRSSLYYVNLIGISVGRRLVHIPPSVFAFNATSGAGTIIDSGTVFTRLVTPAYTAVRDAFRRRIKGATVSSLGGFDTCYTVPVRAPTITFHFTGLNMSLPADNVLIHSTAGSITCLAMAAAPDNVNSVLNVIANMQQQNHRVLIDVPNSRLGIARELCTK</sequence>
<dbReference type="PANTHER" id="PTHR47967:SF67">
    <property type="entry name" value="ASPARTYL PROTEASE AED3-LIKE"/>
    <property type="match status" value="1"/>
</dbReference>
<feature type="domain" description="Peptidase A1" evidence="9">
    <location>
        <begin position="101"/>
        <end position="434"/>
    </location>
</feature>
<name>A0A1U8BAB5_NELNU</name>
<evidence type="ECO:0000256" key="6">
    <source>
        <dbReference type="ARBA" id="ARBA00023157"/>
    </source>
</evidence>
<dbReference type="GeneID" id="104611341"/>
<evidence type="ECO:0000256" key="1">
    <source>
        <dbReference type="ARBA" id="ARBA00007447"/>
    </source>
</evidence>
<keyword evidence="3 8" id="KW-0732">Signal</keyword>
<dbReference type="OMA" id="TCGARAC"/>
<evidence type="ECO:0000313" key="11">
    <source>
        <dbReference type="RefSeq" id="XP_010276658.1"/>
    </source>
</evidence>
<protein>
    <submittedName>
        <fullName evidence="11">Aspartyl protease AED3-like</fullName>
    </submittedName>
</protein>
<evidence type="ECO:0000256" key="3">
    <source>
        <dbReference type="ARBA" id="ARBA00022729"/>
    </source>
</evidence>
<evidence type="ECO:0000256" key="7">
    <source>
        <dbReference type="ARBA" id="ARBA00023180"/>
    </source>
</evidence>
<dbReference type="AlphaFoldDB" id="A0A1U8BAB5"/>
<dbReference type="Proteomes" id="UP000189703">
    <property type="component" value="Unplaced"/>
</dbReference>
<dbReference type="InterPro" id="IPR033121">
    <property type="entry name" value="PEPTIDASE_A1"/>
</dbReference>
<feature type="signal peptide" evidence="8">
    <location>
        <begin position="1"/>
        <end position="24"/>
    </location>
</feature>
<evidence type="ECO:0000256" key="2">
    <source>
        <dbReference type="ARBA" id="ARBA00022670"/>
    </source>
</evidence>
<keyword evidence="7" id="KW-0325">Glycoprotein</keyword>
<dbReference type="InParanoid" id="A0A1U8BAB5"/>
<dbReference type="PROSITE" id="PS51767">
    <property type="entry name" value="PEPTIDASE_A1"/>
    <property type="match status" value="1"/>
</dbReference>
<dbReference type="PANTHER" id="PTHR47967">
    <property type="entry name" value="OS07G0603500 PROTEIN-RELATED"/>
    <property type="match status" value="1"/>
</dbReference>